<feature type="non-terminal residue" evidence="2">
    <location>
        <position position="1"/>
    </location>
</feature>
<organism evidence="2 3">
    <name type="scientific">Pocillopora meandrina</name>
    <dbReference type="NCBI Taxonomy" id="46732"/>
    <lineage>
        <taxon>Eukaryota</taxon>
        <taxon>Metazoa</taxon>
        <taxon>Cnidaria</taxon>
        <taxon>Anthozoa</taxon>
        <taxon>Hexacorallia</taxon>
        <taxon>Scleractinia</taxon>
        <taxon>Astrocoeniina</taxon>
        <taxon>Pocilloporidae</taxon>
        <taxon>Pocillopora</taxon>
    </lineage>
</organism>
<dbReference type="Pfam" id="PF13649">
    <property type="entry name" value="Methyltransf_25"/>
    <property type="match status" value="1"/>
</dbReference>
<dbReference type="SUPFAM" id="SSF53335">
    <property type="entry name" value="S-adenosyl-L-methionine-dependent methyltransferases"/>
    <property type="match status" value="1"/>
</dbReference>
<comment type="caution">
    <text evidence="2">The sequence shown here is derived from an EMBL/GenBank/DDBJ whole genome shotgun (WGS) entry which is preliminary data.</text>
</comment>
<dbReference type="PANTHER" id="PTHR43591">
    <property type="entry name" value="METHYLTRANSFERASE"/>
    <property type="match status" value="1"/>
</dbReference>
<dbReference type="InterPro" id="IPR029063">
    <property type="entry name" value="SAM-dependent_MTases_sf"/>
</dbReference>
<dbReference type="CDD" id="cd02440">
    <property type="entry name" value="AdoMet_MTases"/>
    <property type="match status" value="1"/>
</dbReference>
<evidence type="ECO:0000313" key="3">
    <source>
        <dbReference type="Proteomes" id="UP001159428"/>
    </source>
</evidence>
<accession>A0AAU9X0Y8</accession>
<gene>
    <name evidence="2" type="ORF">PMEA_00015214</name>
</gene>
<evidence type="ECO:0000259" key="1">
    <source>
        <dbReference type="Pfam" id="PF13649"/>
    </source>
</evidence>
<dbReference type="PANTHER" id="PTHR43591:SF110">
    <property type="entry name" value="RHODANESE DOMAIN-CONTAINING PROTEIN"/>
    <property type="match status" value="1"/>
</dbReference>
<proteinExistence type="predicted"/>
<feature type="domain" description="Methyltransferase" evidence="1">
    <location>
        <begin position="82"/>
        <end position="172"/>
    </location>
</feature>
<name>A0AAU9X0Y8_9CNID</name>
<dbReference type="Proteomes" id="UP001159428">
    <property type="component" value="Unassembled WGS sequence"/>
</dbReference>
<dbReference type="Gene3D" id="3.40.50.150">
    <property type="entry name" value="Vaccinia Virus protein VP39"/>
    <property type="match status" value="1"/>
</dbReference>
<reference evidence="2 3" key="1">
    <citation type="submission" date="2022-05" db="EMBL/GenBank/DDBJ databases">
        <authorList>
            <consortium name="Genoscope - CEA"/>
            <person name="William W."/>
        </authorList>
    </citation>
    <scope>NUCLEOTIDE SEQUENCE [LARGE SCALE GENOMIC DNA]</scope>
</reference>
<keyword evidence="3" id="KW-1185">Reference proteome</keyword>
<sequence>FCSTPFLIGHLIMTSVVNKAILELTPSSTEEDAKETYNAWAATYEKDTDEHGYKGHVLCMEAFNRAMQSEEIFPGTDKNLKILDAGAGTGIIGEMLVKQGYTNVDALDISPKMLDIAEKKNIYKRLICAPLSDVRIDQIQTAEYDVTLCAGTIVYGQAKPVALDECIRHVRPADSFDPKELGYSTKFEELEKLGKWSLVNRELRELYSNPHEERYRNCYLITYKVLKN</sequence>
<dbReference type="InterPro" id="IPR041698">
    <property type="entry name" value="Methyltransf_25"/>
</dbReference>
<dbReference type="AlphaFoldDB" id="A0AAU9X0Y8"/>
<dbReference type="EMBL" id="CALNXJ010000027">
    <property type="protein sequence ID" value="CAH3132703.1"/>
    <property type="molecule type" value="Genomic_DNA"/>
</dbReference>
<evidence type="ECO:0000313" key="2">
    <source>
        <dbReference type="EMBL" id="CAH3132703.1"/>
    </source>
</evidence>
<protein>
    <recommendedName>
        <fullName evidence="1">Methyltransferase domain-containing protein</fullName>
    </recommendedName>
</protein>